<sequence>MADDRYSLKYAALNDSGLAFGNTSLTTAVTSVASAQGTGTSARDQMSGLGLALENVGLKLGLLTTAIESLTLKLSSQRLLPQTMGAGAKSEPASEQKSAGKPGSGIEPPDLLKPAIAMDSAMADLKQATQFTPRQSEEMAQSTQHIASAPLVAAGGTKAVDLVKIESLAARAGIVSDLPNASDRQLELQRFASDAGVAASAFKMPAMDVAEMMVGWRTSMKLNGAQAFDLADATNHLGKIPNGAKAADIGAVLQRDGAAATAAGLSPALAAALTAALLNTGTQKAEAGVALKSITTVMGKGDQASATEQAAWKQLGLEPKAVASGLRDKDAAPGTVMSVLAALNAQPAENRATLASTLFGDGDKPALNMAQNLTDVNGAFWQVKDKAQYATSELGDKGSVRQDALALSKTRQGQWNVLSASNDRLSVATGNALAPVTDSSLHSLGSLVDGLSELAEASPKTTAAIVLVAAAIKPLVGALFKAITDELTNRMAKRVLGGVAARLPDRLGEAISDDFRNKGRTDKPNASETNRSPEPRNGPSVRVSPRGSRASTPRWGGLTASMRSIPRKLPGPLKGVSAVADVTEGLLVGNTRMVGAGLGAAGGGWAGASAGAAAGAALGSVVPLLGTAIGGVLGGLVGGWMGSESGAWLGEKLAAPADKLAAPDQVSKDLTNTQATSQQNALTANIYINGQDQASAAQLANLVVQHISGQFGLMTTTNQLAVRRDTALTDGVA</sequence>
<accession>A0A0N7H0B0</accession>
<dbReference type="OrthoDB" id="6879814at2"/>
<evidence type="ECO:0000313" key="3">
    <source>
        <dbReference type="EMBL" id="ALI02636.1"/>
    </source>
</evidence>
<dbReference type="AlphaFoldDB" id="A0A0N7H0B0"/>
<dbReference type="EMBL" id="CP012830">
    <property type="protein sequence ID" value="ALI02636.1"/>
    <property type="molecule type" value="Genomic_DNA"/>
</dbReference>
<feature type="region of interest" description="Disordered" evidence="1">
    <location>
        <begin position="83"/>
        <end position="111"/>
    </location>
</feature>
<dbReference type="RefSeq" id="WP_054595946.1">
    <property type="nucleotide sequence ID" value="NZ_CP012830.1"/>
</dbReference>
<name>A0A0N7H0B0_PSEFL</name>
<protein>
    <submittedName>
        <fullName evidence="3">Phage tail protein</fullName>
    </submittedName>
</protein>
<feature type="domain" description="Phage tail tape measure protein" evidence="2">
    <location>
        <begin position="174"/>
        <end position="360"/>
    </location>
</feature>
<dbReference type="Proteomes" id="UP000066487">
    <property type="component" value="Chromosome"/>
</dbReference>
<evidence type="ECO:0000256" key="1">
    <source>
        <dbReference type="SAM" id="MobiDB-lite"/>
    </source>
</evidence>
<feature type="compositionally biased region" description="Basic and acidic residues" evidence="1">
    <location>
        <begin position="511"/>
        <end position="525"/>
    </location>
</feature>
<reference evidence="4" key="1">
    <citation type="submission" date="2015-09" db="EMBL/GenBank/DDBJ databases">
        <title>Whole genome sequence of Pseudomonas fluorescens FW300-N2E3.</title>
        <authorList>
            <person name="Ray J."/>
            <person name="Melnyk R."/>
            <person name="Deutschbauer A."/>
        </authorList>
    </citation>
    <scope>NUCLEOTIDE SEQUENCE [LARGE SCALE GENOMIC DNA]</scope>
    <source>
        <strain evidence="4">FW300-N2E3</strain>
    </source>
</reference>
<dbReference type="Pfam" id="PF10145">
    <property type="entry name" value="PhageMin_Tail"/>
    <property type="match status" value="1"/>
</dbReference>
<dbReference type="NCBIfam" id="TIGR01760">
    <property type="entry name" value="tape_meas_TP901"/>
    <property type="match status" value="1"/>
</dbReference>
<feature type="region of interest" description="Disordered" evidence="1">
    <location>
        <begin position="511"/>
        <end position="563"/>
    </location>
</feature>
<evidence type="ECO:0000259" key="2">
    <source>
        <dbReference type="Pfam" id="PF10145"/>
    </source>
</evidence>
<dbReference type="InterPro" id="IPR010090">
    <property type="entry name" value="Phage_tape_meas"/>
</dbReference>
<organism evidence="3 4">
    <name type="scientific">Pseudomonas fluorescens</name>
    <dbReference type="NCBI Taxonomy" id="294"/>
    <lineage>
        <taxon>Bacteria</taxon>
        <taxon>Pseudomonadati</taxon>
        <taxon>Pseudomonadota</taxon>
        <taxon>Gammaproteobacteria</taxon>
        <taxon>Pseudomonadales</taxon>
        <taxon>Pseudomonadaceae</taxon>
        <taxon>Pseudomonas</taxon>
    </lineage>
</organism>
<proteinExistence type="predicted"/>
<gene>
    <name evidence="3" type="ORF">AO353_16705</name>
</gene>
<reference evidence="3 4" key="2">
    <citation type="journal article" date="2018" name="Nature">
        <title>Mutant phenotypes for thousands of bacterial genes of unknown function.</title>
        <authorList>
            <person name="Price M.N."/>
            <person name="Wetmore K.M."/>
            <person name="Waters R.J."/>
            <person name="Callaghan M."/>
            <person name="Ray J."/>
            <person name="Liu H."/>
            <person name="Kuehl J.V."/>
            <person name="Melnyk R.A."/>
            <person name="Lamson J.S."/>
            <person name="Suh Y."/>
            <person name="Carlson H.K."/>
            <person name="Esquivel Z."/>
            <person name="Sadeeshkumar H."/>
            <person name="Chakraborty R."/>
            <person name="Zane G.M."/>
            <person name="Rubin B.E."/>
            <person name="Wall J.D."/>
            <person name="Visel A."/>
            <person name="Bristow J."/>
            <person name="Blow M.J."/>
            <person name="Arkin A.P."/>
            <person name="Deutschbauer A.M."/>
        </authorList>
    </citation>
    <scope>NUCLEOTIDE SEQUENCE [LARGE SCALE GENOMIC DNA]</scope>
    <source>
        <strain evidence="3 4">FW300-N2E3</strain>
    </source>
</reference>
<evidence type="ECO:0000313" key="4">
    <source>
        <dbReference type="Proteomes" id="UP000066487"/>
    </source>
</evidence>
<dbReference type="PANTHER" id="PTHR21525">
    <property type="entry name" value="MOTILE SPERM PROTEIN"/>
    <property type="match status" value="1"/>
</dbReference>
<dbReference type="PANTHER" id="PTHR21525:SF9">
    <property type="entry name" value="CHANNEL_COLICIN DOMAIN-CONTAINING PROTEIN"/>
    <property type="match status" value="1"/>
</dbReference>